<evidence type="ECO:0000256" key="5">
    <source>
        <dbReference type="ARBA" id="ARBA00022553"/>
    </source>
</evidence>
<evidence type="ECO:0000256" key="12">
    <source>
        <dbReference type="ARBA" id="ARBA00045565"/>
    </source>
</evidence>
<evidence type="ECO:0000313" key="16">
    <source>
        <dbReference type="Proteomes" id="UP000261640"/>
    </source>
</evidence>
<keyword evidence="4" id="KW-1017">Isopeptide bond</keyword>
<keyword evidence="6" id="KW-0832">Ubl conjugation</keyword>
<evidence type="ECO:0000256" key="9">
    <source>
        <dbReference type="ARBA" id="ARBA00023163"/>
    </source>
</evidence>
<keyword evidence="9" id="KW-0804">Transcription</keyword>
<keyword evidence="10" id="KW-0131">Cell cycle</keyword>
<evidence type="ECO:0000259" key="14">
    <source>
        <dbReference type="SMART" id="SM01017"/>
    </source>
</evidence>
<keyword evidence="3" id="KW-0963">Cytoplasm</keyword>
<evidence type="ECO:0000256" key="6">
    <source>
        <dbReference type="ARBA" id="ARBA00022843"/>
    </source>
</evidence>
<dbReference type="Proteomes" id="UP000261640">
    <property type="component" value="Unplaced"/>
</dbReference>
<evidence type="ECO:0000256" key="10">
    <source>
        <dbReference type="ARBA" id="ARBA00023306"/>
    </source>
</evidence>
<dbReference type="AlphaFoldDB" id="A0A7N9ARX1"/>
<evidence type="ECO:0000256" key="8">
    <source>
        <dbReference type="ARBA" id="ARBA00023157"/>
    </source>
</evidence>
<dbReference type="InterPro" id="IPR011021">
    <property type="entry name" value="Arrestin-like_N"/>
</dbReference>
<dbReference type="GO" id="GO:0031625">
    <property type="term" value="F:ubiquitin protein ligase binding"/>
    <property type="evidence" value="ECO:0007669"/>
    <property type="project" value="TreeGrafter"/>
</dbReference>
<dbReference type="Gene3D" id="2.60.40.640">
    <property type="match status" value="2"/>
</dbReference>
<reference evidence="15" key="1">
    <citation type="submission" date="2025-08" db="UniProtKB">
        <authorList>
            <consortium name="Ensembl"/>
        </authorList>
    </citation>
    <scope>IDENTIFICATION</scope>
</reference>
<evidence type="ECO:0000256" key="2">
    <source>
        <dbReference type="ARBA" id="ARBA00005298"/>
    </source>
</evidence>
<dbReference type="InterPro" id="IPR014756">
    <property type="entry name" value="Ig_E-set"/>
</dbReference>
<comment type="function">
    <text evidence="12">May act as an oxidative stress mediator by inhibiting thioredoxin activity or by limiting its bioavailability. Interacts with COPS5 and restores COPS5-induced suppression of CDKN1B stability, blocking the COPS5-mediated translocation of CDKN1B from the nucleus to the cytoplasm. Functions as a transcriptional repressor, possibly by acting as a bridge molecule between transcription factors and corepressor complexes, and over-expression will induce G0/G1 cell cycle arrest. Required for the maturation of natural killer cells. Acts as a suppressor of tumor cell growth. Inhibits the proteasomal degradation of DDIT4, and thereby contributes to the inhibition of the mammalian target of rapamycin complex 1 (mTORC1).</text>
</comment>
<dbReference type="GO" id="GO:0005737">
    <property type="term" value="C:cytoplasm"/>
    <property type="evidence" value="ECO:0007669"/>
    <property type="project" value="UniProtKB-SubCell"/>
</dbReference>
<comment type="subunit">
    <text evidence="13">Homodimer; disulfide-linked. Interacts with TXN/thioredoxin through its redox-active site. Interacts with transcriptional repressors ZBTB16, ZBTB32 and HDAC1. Interacts with DDIT4.</text>
</comment>
<dbReference type="PANTHER" id="PTHR11188">
    <property type="entry name" value="ARRESTIN DOMAIN CONTAINING PROTEIN"/>
    <property type="match status" value="1"/>
</dbReference>
<keyword evidence="5" id="KW-0597">Phosphoprotein</keyword>
<dbReference type="InterPro" id="IPR014752">
    <property type="entry name" value="Arrestin-like_C"/>
</dbReference>
<organism evidence="15 16">
    <name type="scientific">Mastacembelus armatus</name>
    <name type="common">zig-zag eel</name>
    <dbReference type="NCBI Taxonomy" id="205130"/>
    <lineage>
        <taxon>Eukaryota</taxon>
        <taxon>Metazoa</taxon>
        <taxon>Chordata</taxon>
        <taxon>Craniata</taxon>
        <taxon>Vertebrata</taxon>
        <taxon>Euteleostomi</taxon>
        <taxon>Actinopterygii</taxon>
        <taxon>Neopterygii</taxon>
        <taxon>Teleostei</taxon>
        <taxon>Neoteleostei</taxon>
        <taxon>Acanthomorphata</taxon>
        <taxon>Anabantaria</taxon>
        <taxon>Synbranchiformes</taxon>
        <taxon>Mastacembelidae</taxon>
        <taxon>Mastacembelus</taxon>
    </lineage>
</organism>
<comment type="similarity">
    <text evidence="2">Belongs to the arrestin family.</text>
</comment>
<feature type="domain" description="Arrestin C-terminal-like" evidence="14">
    <location>
        <begin position="173"/>
        <end position="294"/>
    </location>
</feature>
<comment type="subcellular location">
    <subcellularLocation>
        <location evidence="1">Cytoplasm</location>
    </subcellularLocation>
</comment>
<evidence type="ECO:0000256" key="4">
    <source>
        <dbReference type="ARBA" id="ARBA00022499"/>
    </source>
</evidence>
<protein>
    <recommendedName>
        <fullName evidence="11">Thioredoxin-interacting protein</fullName>
    </recommendedName>
</protein>
<keyword evidence="16" id="KW-1185">Reference proteome</keyword>
<evidence type="ECO:0000256" key="1">
    <source>
        <dbReference type="ARBA" id="ARBA00004496"/>
    </source>
</evidence>
<dbReference type="PANTHER" id="PTHR11188:SF14">
    <property type="entry name" value="THIOREDOXIN-INTERACTING PROTEIN"/>
    <property type="match status" value="1"/>
</dbReference>
<keyword evidence="8" id="KW-1015">Disulfide bond</keyword>
<accession>A0A7N9ARX1</accession>
<dbReference type="Pfam" id="PF02752">
    <property type="entry name" value="Arrestin_C"/>
    <property type="match status" value="1"/>
</dbReference>
<dbReference type="GO" id="GO:0015031">
    <property type="term" value="P:protein transport"/>
    <property type="evidence" value="ECO:0007669"/>
    <property type="project" value="TreeGrafter"/>
</dbReference>
<reference evidence="15" key="2">
    <citation type="submission" date="2025-09" db="UniProtKB">
        <authorList>
            <consortium name="Ensembl"/>
        </authorList>
    </citation>
    <scope>IDENTIFICATION</scope>
</reference>
<evidence type="ECO:0000256" key="7">
    <source>
        <dbReference type="ARBA" id="ARBA00023015"/>
    </source>
</evidence>
<sequence length="390" mass="43220">MLFYWIHKLRVFQLGFSDPGRSFYSSGDKVSGSVQLEAAQPCRVTGLRITAAGCARVEYRGGKNHKSRSQEVEYLKYEEELRLEEQLSRGTVQSCRAVWTFGFELPARLVSSYKGKFGYVRYYARAVLDRPSQHALQCEKEFEVEEPLDVNRPDLLAPAAASIQKKVTCMFIPDGQVSICAHIDRKGFCEGEDININAKFENTCSRIVVPKAAIIAKHSYLAHGHTKGHQKRYLTVLFCCPGAASETGKTVRVPKLKPSLLDCDIIKVEYALTVSPGREKLILELPLVIGTIPFGGVGSRTSSMSSQVGSMGSQAGSLSSWASFPSSPPSYSNIHRDLRVDGPRTPLLHDYDGGEDDDEGGLFMRAPELYYPPPPAYSEVRQPTPRFSLV</sequence>
<dbReference type="Pfam" id="PF00339">
    <property type="entry name" value="Arrestin_N"/>
    <property type="match status" value="1"/>
</dbReference>
<evidence type="ECO:0000256" key="11">
    <source>
        <dbReference type="ARBA" id="ARBA00039479"/>
    </source>
</evidence>
<evidence type="ECO:0000256" key="3">
    <source>
        <dbReference type="ARBA" id="ARBA00022490"/>
    </source>
</evidence>
<dbReference type="SMART" id="SM01017">
    <property type="entry name" value="Arrestin_C"/>
    <property type="match status" value="1"/>
</dbReference>
<dbReference type="GeneTree" id="ENSGT00940000158522"/>
<dbReference type="InterPro" id="IPR011022">
    <property type="entry name" value="Arrestin_C-like"/>
</dbReference>
<dbReference type="InterPro" id="IPR050357">
    <property type="entry name" value="Arrestin_domain-protein"/>
</dbReference>
<evidence type="ECO:0000256" key="13">
    <source>
        <dbReference type="ARBA" id="ARBA00046869"/>
    </source>
</evidence>
<dbReference type="SUPFAM" id="SSF81296">
    <property type="entry name" value="E set domains"/>
    <property type="match status" value="2"/>
</dbReference>
<dbReference type="GO" id="GO:0007399">
    <property type="term" value="P:nervous system development"/>
    <property type="evidence" value="ECO:0007669"/>
    <property type="project" value="UniProtKB-ARBA"/>
</dbReference>
<proteinExistence type="inferred from homology"/>
<dbReference type="Ensembl" id="ENSMAMT00000043076.1">
    <property type="protein sequence ID" value="ENSMAMP00000040231.1"/>
    <property type="gene ID" value="ENSMAMG00000017055.2"/>
</dbReference>
<name>A0A7N9ARX1_9TELE</name>
<keyword evidence="7" id="KW-0805">Transcription regulation</keyword>
<evidence type="ECO:0000313" key="15">
    <source>
        <dbReference type="Ensembl" id="ENSMAMP00000040231.1"/>
    </source>
</evidence>